<feature type="compositionally biased region" description="Polar residues" evidence="2">
    <location>
        <begin position="17"/>
        <end position="27"/>
    </location>
</feature>
<sequence length="251" mass="28996">MSVTPEQPSKRAKMESRNNIASSTLTLHSPKKHAAPPKGAPPAAQEEDDWKKNIRKILENTELLVERADNADIRIQALEEENGTLKAQLRTANDRIMQLEEKANLNYLIVSGMPEEERETETTLAKKVNLMISEHMKLPFLCQYARRLGVFNKGKSTRPRPVRIYFVSVEDRHRVYRNKFSTPKNIFLNRDLPMEQRKIRKILRDGVKQAKTENKTAEISRNSYEAKIDGKNYHWSELLPPDDSIMEEESA</sequence>
<comment type="caution">
    <text evidence="3">The sequence shown here is derived from an EMBL/GenBank/DDBJ whole genome shotgun (WGS) entry which is preliminary data.</text>
</comment>
<keyword evidence="1" id="KW-0175">Coiled coil</keyword>
<evidence type="ECO:0000256" key="1">
    <source>
        <dbReference type="SAM" id="Coils"/>
    </source>
</evidence>
<protein>
    <submittedName>
        <fullName evidence="3">Uncharacterized protein</fullName>
    </submittedName>
</protein>
<evidence type="ECO:0000313" key="3">
    <source>
        <dbReference type="EMBL" id="CAL8111750.1"/>
    </source>
</evidence>
<dbReference type="Proteomes" id="UP001642540">
    <property type="component" value="Unassembled WGS sequence"/>
</dbReference>
<feature type="coiled-coil region" evidence="1">
    <location>
        <begin position="61"/>
        <end position="102"/>
    </location>
</feature>
<reference evidence="3 4" key="1">
    <citation type="submission" date="2024-08" db="EMBL/GenBank/DDBJ databases">
        <authorList>
            <person name="Cucini C."/>
            <person name="Frati F."/>
        </authorList>
    </citation>
    <scope>NUCLEOTIDE SEQUENCE [LARGE SCALE GENOMIC DNA]</scope>
</reference>
<organism evidence="3 4">
    <name type="scientific">Orchesella dallaii</name>
    <dbReference type="NCBI Taxonomy" id="48710"/>
    <lineage>
        <taxon>Eukaryota</taxon>
        <taxon>Metazoa</taxon>
        <taxon>Ecdysozoa</taxon>
        <taxon>Arthropoda</taxon>
        <taxon>Hexapoda</taxon>
        <taxon>Collembola</taxon>
        <taxon>Entomobryomorpha</taxon>
        <taxon>Entomobryoidea</taxon>
        <taxon>Orchesellidae</taxon>
        <taxon>Orchesellinae</taxon>
        <taxon>Orchesella</taxon>
    </lineage>
</organism>
<accession>A0ABP1QU40</accession>
<dbReference type="EMBL" id="CAXLJM020000046">
    <property type="protein sequence ID" value="CAL8111750.1"/>
    <property type="molecule type" value="Genomic_DNA"/>
</dbReference>
<evidence type="ECO:0000313" key="4">
    <source>
        <dbReference type="Proteomes" id="UP001642540"/>
    </source>
</evidence>
<dbReference type="Gene3D" id="3.30.70.1820">
    <property type="entry name" value="L1 transposable element, RRM domain"/>
    <property type="match status" value="1"/>
</dbReference>
<proteinExistence type="predicted"/>
<name>A0ABP1QU40_9HEXA</name>
<feature type="region of interest" description="Disordered" evidence="2">
    <location>
        <begin position="1"/>
        <end position="49"/>
    </location>
</feature>
<gene>
    <name evidence="3" type="ORF">ODALV1_LOCUS15326</name>
</gene>
<keyword evidence="4" id="KW-1185">Reference proteome</keyword>
<evidence type="ECO:0000256" key="2">
    <source>
        <dbReference type="SAM" id="MobiDB-lite"/>
    </source>
</evidence>